<dbReference type="InterPro" id="IPR003000">
    <property type="entry name" value="Sirtuin"/>
</dbReference>
<dbReference type="InterPro" id="IPR050134">
    <property type="entry name" value="NAD-dep_sirtuin_deacylases"/>
</dbReference>
<dbReference type="GO" id="GO:0070403">
    <property type="term" value="F:NAD+ binding"/>
    <property type="evidence" value="ECO:0007669"/>
    <property type="project" value="InterPro"/>
</dbReference>
<dbReference type="InterPro" id="IPR029035">
    <property type="entry name" value="DHS-like_NAD/FAD-binding_dom"/>
</dbReference>
<comment type="caution">
    <text evidence="2">The sequence shown here is derived from an EMBL/GenBank/DDBJ whole genome shotgun (WGS) entry which is preliminary data.</text>
</comment>
<dbReference type="PANTHER" id="PTHR11085">
    <property type="entry name" value="NAD-DEPENDENT PROTEIN DEACYLASE SIRTUIN-5, MITOCHONDRIAL-RELATED"/>
    <property type="match status" value="1"/>
</dbReference>
<dbReference type="EMBL" id="MLJW01000086">
    <property type="protein sequence ID" value="OIR01267.1"/>
    <property type="molecule type" value="Genomic_DNA"/>
</dbReference>
<gene>
    <name evidence="2" type="primary">sir2</name>
    <name evidence="2" type="ORF">GALL_167390</name>
</gene>
<proteinExistence type="predicted"/>
<dbReference type="PANTHER" id="PTHR11085:SF10">
    <property type="entry name" value="NAD-DEPENDENT PROTEIN DEACYLASE SIRTUIN-5, MITOCHONDRIAL-RELATED"/>
    <property type="match status" value="1"/>
</dbReference>
<dbReference type="Gene3D" id="3.30.1600.10">
    <property type="entry name" value="SIR2/SIRT2 'Small Domain"/>
    <property type="match status" value="1"/>
</dbReference>
<dbReference type="CDD" id="cd00296">
    <property type="entry name" value="SIR2"/>
    <property type="match status" value="1"/>
</dbReference>
<dbReference type="AlphaFoldDB" id="A0A1J5RZY1"/>
<protein>
    <submittedName>
        <fullName evidence="2">NAD-dependent protein deacylase Sir2</fullName>
        <ecNumber evidence="2">3.5.1.-</ecNumber>
    </submittedName>
</protein>
<evidence type="ECO:0000256" key="1">
    <source>
        <dbReference type="ARBA" id="ARBA00022679"/>
    </source>
</evidence>
<dbReference type="InterPro" id="IPR026591">
    <property type="entry name" value="Sirtuin_cat_small_dom_sf"/>
</dbReference>
<keyword evidence="1" id="KW-0808">Transferase</keyword>
<sequence length="278" mass="32182">MSYWIELIMSREKTATKDFPFKRLAELLKCSRKFCIVGYEFSWESHLPHFNDILKGVWSETSTKPPFNPFTSASDYRMVMNWFEWRRQTIVVSAIQFEPIQVLLRMQKADPKFKIATQCVDGVMNMNGFDNAYELYGNVFQAICHDNGHEFATWPGFGTNDQRISCEICGSIVLPNVEMFGWNKKSAVRMKVMDLFEKSGVLILIGVDKNLAPFSEMNDGRLTQLPIIEIQRDCITLRDRDVAYVTSINSIENNVGEKLSSPRDWSLTRTMRYLSLIH</sequence>
<keyword evidence="2" id="KW-0378">Hydrolase</keyword>
<dbReference type="SUPFAM" id="SSF52467">
    <property type="entry name" value="DHS-like NAD/FAD-binding domain"/>
    <property type="match status" value="1"/>
</dbReference>
<organism evidence="2">
    <name type="scientific">mine drainage metagenome</name>
    <dbReference type="NCBI Taxonomy" id="410659"/>
    <lineage>
        <taxon>unclassified sequences</taxon>
        <taxon>metagenomes</taxon>
        <taxon>ecological metagenomes</taxon>
    </lineage>
</organism>
<dbReference type="Gene3D" id="3.40.50.1220">
    <property type="entry name" value="TPP-binding domain"/>
    <property type="match status" value="1"/>
</dbReference>
<dbReference type="GO" id="GO:0016787">
    <property type="term" value="F:hydrolase activity"/>
    <property type="evidence" value="ECO:0007669"/>
    <property type="project" value="UniProtKB-KW"/>
</dbReference>
<dbReference type="Pfam" id="PF02146">
    <property type="entry name" value="SIR2"/>
    <property type="match status" value="1"/>
</dbReference>
<dbReference type="GO" id="GO:0017136">
    <property type="term" value="F:histone deacetylase activity, NAD-dependent"/>
    <property type="evidence" value="ECO:0007669"/>
    <property type="project" value="TreeGrafter"/>
</dbReference>
<name>A0A1J5RZY1_9ZZZZ</name>
<dbReference type="EC" id="3.5.1.-" evidence="2"/>
<evidence type="ECO:0000313" key="2">
    <source>
        <dbReference type="EMBL" id="OIR01267.1"/>
    </source>
</evidence>
<accession>A0A1J5RZY1</accession>
<reference evidence="2" key="1">
    <citation type="submission" date="2016-10" db="EMBL/GenBank/DDBJ databases">
        <title>Sequence of Gallionella enrichment culture.</title>
        <authorList>
            <person name="Poehlein A."/>
            <person name="Muehling M."/>
            <person name="Daniel R."/>
        </authorList>
    </citation>
    <scope>NUCLEOTIDE SEQUENCE</scope>
</reference>